<protein>
    <submittedName>
        <fullName evidence="1">Uncharacterized protein</fullName>
    </submittedName>
</protein>
<dbReference type="Proteomes" id="UP000304953">
    <property type="component" value="Unassembled WGS sequence"/>
</dbReference>
<dbReference type="EMBL" id="SRYA01000037">
    <property type="protein sequence ID" value="TGY95001.1"/>
    <property type="molecule type" value="Genomic_DNA"/>
</dbReference>
<name>A0AC61RU96_9FIRM</name>
<gene>
    <name evidence="1" type="ORF">E5329_17040</name>
</gene>
<organism evidence="1 2">
    <name type="scientific">Petralouisia muris</name>
    <dbReference type="NCBI Taxonomy" id="3032872"/>
    <lineage>
        <taxon>Bacteria</taxon>
        <taxon>Bacillati</taxon>
        <taxon>Bacillota</taxon>
        <taxon>Clostridia</taxon>
        <taxon>Lachnospirales</taxon>
        <taxon>Lachnospiraceae</taxon>
        <taxon>Petralouisia</taxon>
    </lineage>
</organism>
<evidence type="ECO:0000313" key="2">
    <source>
        <dbReference type="Proteomes" id="UP000304953"/>
    </source>
</evidence>
<accession>A0AC61RU96</accession>
<comment type="caution">
    <text evidence="1">The sequence shown here is derived from an EMBL/GenBank/DDBJ whole genome shotgun (WGS) entry which is preliminary data.</text>
</comment>
<keyword evidence="2" id="KW-1185">Reference proteome</keyword>
<proteinExistence type="predicted"/>
<reference evidence="1" key="1">
    <citation type="submission" date="2019-04" db="EMBL/GenBank/DDBJ databases">
        <title>Microbes associate with the intestines of laboratory mice.</title>
        <authorList>
            <person name="Navarre W."/>
            <person name="Wong E."/>
            <person name="Huang K."/>
            <person name="Tropini C."/>
            <person name="Ng K."/>
            <person name="Yu B."/>
        </authorList>
    </citation>
    <scope>NUCLEOTIDE SEQUENCE</scope>
    <source>
        <strain evidence="1">NM01_1-7b</strain>
    </source>
</reference>
<evidence type="ECO:0000313" key="1">
    <source>
        <dbReference type="EMBL" id="TGY95001.1"/>
    </source>
</evidence>
<sequence length="115" mass="13337">MCDWNNGIFDTQTRLLHMTEHEKILWYTADLLKVAWYGVNVLVGSLRWETAWKLRKIAEEKKLLRLDSGKDYDMEVVADELLHDDTVRCIVSGYIKESNNNGFCRQDISSPSGNN</sequence>